<feature type="domain" description="C2H2-type" evidence="2">
    <location>
        <begin position="435"/>
        <end position="460"/>
    </location>
</feature>
<dbReference type="RefSeq" id="XP_007779500.1">
    <property type="nucleotide sequence ID" value="XM_007781310.1"/>
</dbReference>
<name>R7YQR0_CONA1</name>
<feature type="compositionally biased region" description="Polar residues" evidence="1">
    <location>
        <begin position="1"/>
        <end position="38"/>
    </location>
</feature>
<protein>
    <recommendedName>
        <fullName evidence="2">C2H2-type domain-containing protein</fullName>
    </recommendedName>
</protein>
<evidence type="ECO:0000259" key="2">
    <source>
        <dbReference type="SMART" id="SM00355"/>
    </source>
</evidence>
<dbReference type="Proteomes" id="UP000016924">
    <property type="component" value="Unassembled WGS sequence"/>
</dbReference>
<dbReference type="OrthoDB" id="5337545at2759"/>
<gene>
    <name evidence="3" type="ORF">W97_03413</name>
</gene>
<proteinExistence type="predicted"/>
<evidence type="ECO:0000256" key="1">
    <source>
        <dbReference type="SAM" id="MobiDB-lite"/>
    </source>
</evidence>
<dbReference type="STRING" id="1168221.R7YQR0"/>
<organism evidence="3 4">
    <name type="scientific">Coniosporium apollinis (strain CBS 100218)</name>
    <name type="common">Rock-inhabiting black yeast</name>
    <dbReference type="NCBI Taxonomy" id="1168221"/>
    <lineage>
        <taxon>Eukaryota</taxon>
        <taxon>Fungi</taxon>
        <taxon>Dikarya</taxon>
        <taxon>Ascomycota</taxon>
        <taxon>Pezizomycotina</taxon>
        <taxon>Dothideomycetes</taxon>
        <taxon>Dothideomycetes incertae sedis</taxon>
        <taxon>Coniosporium</taxon>
    </lineage>
</organism>
<dbReference type="EMBL" id="JH767567">
    <property type="protein sequence ID" value="EON64183.1"/>
    <property type="molecule type" value="Genomic_DNA"/>
</dbReference>
<dbReference type="eggNOG" id="ENOG502T2AW">
    <property type="taxonomic scope" value="Eukaryota"/>
</dbReference>
<accession>R7YQR0</accession>
<feature type="region of interest" description="Disordered" evidence="1">
    <location>
        <begin position="370"/>
        <end position="398"/>
    </location>
</feature>
<reference evidence="4" key="1">
    <citation type="submission" date="2012-06" db="EMBL/GenBank/DDBJ databases">
        <title>The genome sequence of Coniosporium apollinis CBS 100218.</title>
        <authorList>
            <consortium name="The Broad Institute Genome Sequencing Platform"/>
            <person name="Cuomo C."/>
            <person name="Gorbushina A."/>
            <person name="Noack S."/>
            <person name="Walker B."/>
            <person name="Young S.K."/>
            <person name="Zeng Q."/>
            <person name="Gargeya S."/>
            <person name="Fitzgerald M."/>
            <person name="Haas B."/>
            <person name="Abouelleil A."/>
            <person name="Alvarado L."/>
            <person name="Arachchi H.M."/>
            <person name="Berlin A.M."/>
            <person name="Chapman S.B."/>
            <person name="Goldberg J."/>
            <person name="Griggs A."/>
            <person name="Gujja S."/>
            <person name="Hansen M."/>
            <person name="Howarth C."/>
            <person name="Imamovic A."/>
            <person name="Larimer J."/>
            <person name="McCowan C."/>
            <person name="Montmayeur A."/>
            <person name="Murphy C."/>
            <person name="Neiman D."/>
            <person name="Pearson M."/>
            <person name="Priest M."/>
            <person name="Roberts A."/>
            <person name="Saif S."/>
            <person name="Shea T."/>
            <person name="Sisk P."/>
            <person name="Sykes S."/>
            <person name="Wortman J."/>
            <person name="Nusbaum C."/>
            <person name="Birren B."/>
        </authorList>
    </citation>
    <scope>NUCLEOTIDE SEQUENCE [LARGE SCALE GENOMIC DNA]</scope>
    <source>
        <strain evidence="4">CBS 100218</strain>
    </source>
</reference>
<keyword evidence="4" id="KW-1185">Reference proteome</keyword>
<dbReference type="AlphaFoldDB" id="R7YQR0"/>
<dbReference type="GeneID" id="19900724"/>
<feature type="region of interest" description="Disordered" evidence="1">
    <location>
        <begin position="1"/>
        <end position="49"/>
    </location>
</feature>
<evidence type="ECO:0000313" key="3">
    <source>
        <dbReference type="EMBL" id="EON64183.1"/>
    </source>
</evidence>
<dbReference type="HOGENOM" id="CLU_573647_0_0_1"/>
<sequence>MSGKSQSFQTSAGPSTWSETLPSCTNGHSSSASHPSNGAQGGYESFRQPAPQHSEAFDMNDFLRGPEHQNELGALNAGIEPSWTAQFHQQSFQHSSFPTFSKGAHPTMDSILSYDDGAEVRALLSDPTFTADTYPTDVTMEDPTEASISDLFPQNFSEEEQHAADRIRSSLPAPPVHRSVPHNHPLNLRPDFASFGAPNPHLQQEIAELVSTHGSGEESYIYFTTPTQREHWLSDWDDVLNSYTDDVWGELLPAVQVARAQVKEAMAGTDQLDSKAVVRLKMILGHVIEKQASISTADVTESRVREAETDGLGATSFRNGTHRSLSDATKSMNGFMNGYASQSTLHHQALPYHTRPGQAECVRPHLDRTQHHSKDMTRQNGHPEQRTATKEPREEERKIPIPDFHCPWISCHEVLSLRFDNAAELRLHSGTHRPLACPHTECGACFPEPEEWTHHIQQAHHDLLDTSASRTGGGDE</sequence>
<dbReference type="SMART" id="SM00355">
    <property type="entry name" value="ZnF_C2H2"/>
    <property type="match status" value="2"/>
</dbReference>
<feature type="domain" description="C2H2-type" evidence="2">
    <location>
        <begin position="404"/>
        <end position="432"/>
    </location>
</feature>
<evidence type="ECO:0000313" key="4">
    <source>
        <dbReference type="Proteomes" id="UP000016924"/>
    </source>
</evidence>
<dbReference type="InterPro" id="IPR013087">
    <property type="entry name" value="Znf_C2H2_type"/>
</dbReference>